<reference evidence="1 2" key="1">
    <citation type="journal article" date="2019" name="PLoS Biol.">
        <title>Sex chromosomes control vertical transmission of feminizing Wolbachia symbionts in an isopod.</title>
        <authorList>
            <person name="Becking T."/>
            <person name="Chebbi M.A."/>
            <person name="Giraud I."/>
            <person name="Moumen B."/>
            <person name="Laverre T."/>
            <person name="Caubet Y."/>
            <person name="Peccoud J."/>
            <person name="Gilbert C."/>
            <person name="Cordaux R."/>
        </authorList>
    </citation>
    <scope>NUCLEOTIDE SEQUENCE [LARGE SCALE GENOMIC DNA]</scope>
    <source>
        <strain evidence="1">ANa2</strain>
        <tissue evidence="1">Whole body excluding digestive tract and cuticle</tissue>
    </source>
</reference>
<gene>
    <name evidence="1" type="ORF">Anas_03948</name>
</gene>
<sequence>MIEKFKGWLAYRTVSREDMKRVKKSITSRFPERKMKYKKIRKNNSNLSLIERLQNLFIHSHSEDTEDGIETESDFLCSNSFSETGEEADVEDNFCPSAKRKLRRKTSSSKPCEESTDDESKPAYSYSFTSSPVFNNIPLYCQEFIYEENESVLSGFNQSPPFKEESFEDKGTLADVEDFDKSETSDSEFYSKSQNWFLYSIWN</sequence>
<protein>
    <submittedName>
        <fullName evidence="1">Uncharacterized protein</fullName>
    </submittedName>
</protein>
<accession>A0A5N5SI72</accession>
<proteinExistence type="predicted"/>
<name>A0A5N5SI72_9CRUS</name>
<evidence type="ECO:0000313" key="2">
    <source>
        <dbReference type="Proteomes" id="UP000326759"/>
    </source>
</evidence>
<keyword evidence="2" id="KW-1185">Reference proteome</keyword>
<dbReference type="AlphaFoldDB" id="A0A5N5SI72"/>
<dbReference type="EMBL" id="SEYY01024849">
    <property type="protein sequence ID" value="KAB7493835.1"/>
    <property type="molecule type" value="Genomic_DNA"/>
</dbReference>
<evidence type="ECO:0000313" key="1">
    <source>
        <dbReference type="EMBL" id="KAB7493835.1"/>
    </source>
</evidence>
<comment type="caution">
    <text evidence="1">The sequence shown here is derived from an EMBL/GenBank/DDBJ whole genome shotgun (WGS) entry which is preliminary data.</text>
</comment>
<organism evidence="1 2">
    <name type="scientific">Armadillidium nasatum</name>
    <dbReference type="NCBI Taxonomy" id="96803"/>
    <lineage>
        <taxon>Eukaryota</taxon>
        <taxon>Metazoa</taxon>
        <taxon>Ecdysozoa</taxon>
        <taxon>Arthropoda</taxon>
        <taxon>Crustacea</taxon>
        <taxon>Multicrustacea</taxon>
        <taxon>Malacostraca</taxon>
        <taxon>Eumalacostraca</taxon>
        <taxon>Peracarida</taxon>
        <taxon>Isopoda</taxon>
        <taxon>Oniscidea</taxon>
        <taxon>Crinocheta</taxon>
        <taxon>Armadillidiidae</taxon>
        <taxon>Armadillidium</taxon>
    </lineage>
</organism>
<dbReference type="Proteomes" id="UP000326759">
    <property type="component" value="Unassembled WGS sequence"/>
</dbReference>